<keyword evidence="3" id="KW-1185">Reference proteome</keyword>
<dbReference type="CDD" id="cd04051">
    <property type="entry name" value="C2_SRC2_like"/>
    <property type="match status" value="1"/>
</dbReference>
<organism evidence="2 3">
    <name type="scientific">Carya illinoinensis</name>
    <name type="common">Pecan</name>
    <dbReference type="NCBI Taxonomy" id="32201"/>
    <lineage>
        <taxon>Eukaryota</taxon>
        <taxon>Viridiplantae</taxon>
        <taxon>Streptophyta</taxon>
        <taxon>Embryophyta</taxon>
        <taxon>Tracheophyta</taxon>
        <taxon>Spermatophyta</taxon>
        <taxon>Magnoliopsida</taxon>
        <taxon>eudicotyledons</taxon>
        <taxon>Gunneridae</taxon>
        <taxon>Pentapetalae</taxon>
        <taxon>rosids</taxon>
        <taxon>fabids</taxon>
        <taxon>Fagales</taxon>
        <taxon>Juglandaceae</taxon>
        <taxon>Carya</taxon>
    </lineage>
</organism>
<evidence type="ECO:0000313" key="2">
    <source>
        <dbReference type="EMBL" id="KAG6645129.1"/>
    </source>
</evidence>
<protein>
    <recommendedName>
        <fullName evidence="1">C2 domain-containing protein</fullName>
    </recommendedName>
</protein>
<proteinExistence type="predicted"/>
<dbReference type="InterPro" id="IPR044750">
    <property type="entry name" value="C2_SRC2/BAP"/>
</dbReference>
<accession>A0A8T1PL12</accession>
<dbReference type="SMART" id="SM00239">
    <property type="entry name" value="C2"/>
    <property type="match status" value="1"/>
</dbReference>
<evidence type="ECO:0000313" key="3">
    <source>
        <dbReference type="Proteomes" id="UP000811609"/>
    </source>
</evidence>
<comment type="caution">
    <text evidence="2">The sequence shown here is derived from an EMBL/GenBank/DDBJ whole genome shotgun (WGS) entry which is preliminary data.</text>
</comment>
<feature type="domain" description="C2" evidence="1">
    <location>
        <begin position="1"/>
        <end position="110"/>
    </location>
</feature>
<evidence type="ECO:0000259" key="1">
    <source>
        <dbReference type="PROSITE" id="PS50004"/>
    </source>
</evidence>
<dbReference type="AlphaFoldDB" id="A0A8T1PL12"/>
<dbReference type="PANTHER" id="PTHR32246">
    <property type="entry name" value="INGRESSION PROTEIN FIC1"/>
    <property type="match status" value="1"/>
</dbReference>
<dbReference type="EMBL" id="CM031816">
    <property type="protein sequence ID" value="KAG6645129.1"/>
    <property type="molecule type" value="Genomic_DNA"/>
</dbReference>
<dbReference type="Pfam" id="PF00168">
    <property type="entry name" value="C2"/>
    <property type="match status" value="1"/>
</dbReference>
<dbReference type="InterPro" id="IPR000008">
    <property type="entry name" value="C2_dom"/>
</dbReference>
<name>A0A8T1PL12_CARIL</name>
<dbReference type="Proteomes" id="UP000811609">
    <property type="component" value="Chromosome 8"/>
</dbReference>
<dbReference type="GO" id="GO:0006952">
    <property type="term" value="P:defense response"/>
    <property type="evidence" value="ECO:0007669"/>
    <property type="project" value="InterPro"/>
</dbReference>
<dbReference type="PROSITE" id="PS50004">
    <property type="entry name" value="C2"/>
    <property type="match status" value="1"/>
</dbReference>
<sequence length="317" mass="34323">MEYRTLEINVISAKGLKDLNLFSKMDVYVVVSLSGDKQMTKTNVDRKGGTSPTWNFTVKFTIDESAARQNRLNLEFQLRCDRSLGGDKYIGVVYVPVAELLNSTGYGKSMQLVSYQVIRPSGKPQGILNFSCKFMKKVATGGELLVPEAKAHGPVIAYAAPVVGTSAPPYDGFYPPAAAPHPPHQPYCYRYQPPPPGYGYPVISALPYNGSYPPDATFHRPPPPPYGYGYPPPPPGYGYPGPPPPGYGYPGPPPPGYGYPGPPPPGYGYQRAVQQRQKMNKFWTELGARLLGRALGGLLIGDMPVPDAGSGTGFSLY</sequence>
<reference evidence="2" key="1">
    <citation type="submission" date="2020-12" db="EMBL/GenBank/DDBJ databases">
        <title>WGS assembly of Carya illinoinensis cv. Pawnee.</title>
        <authorList>
            <person name="Platts A."/>
            <person name="Shu S."/>
            <person name="Wright S."/>
            <person name="Barry K."/>
            <person name="Edger P."/>
            <person name="Pires J.C."/>
            <person name="Schmutz J."/>
        </authorList>
    </citation>
    <scope>NUCLEOTIDE SEQUENCE</scope>
    <source>
        <tissue evidence="2">Leaf</tissue>
    </source>
</reference>
<gene>
    <name evidence="2" type="ORF">CIPAW_08G101400</name>
</gene>
<dbReference type="PANTHER" id="PTHR32246:SF173">
    <property type="entry name" value="C2 DOMAIN-CONTAINING PROTEIN"/>
    <property type="match status" value="1"/>
</dbReference>